<dbReference type="Proteomes" id="UP000247005">
    <property type="component" value="Unassembled WGS sequence"/>
</dbReference>
<evidence type="ECO:0000256" key="1">
    <source>
        <dbReference type="ARBA" id="ARBA00022676"/>
    </source>
</evidence>
<dbReference type="OrthoDB" id="9807549at2"/>
<proteinExistence type="predicted"/>
<dbReference type="GO" id="GO:0046872">
    <property type="term" value="F:metal ion binding"/>
    <property type="evidence" value="ECO:0007669"/>
    <property type="project" value="UniProtKB-KW"/>
</dbReference>
<dbReference type="PANTHER" id="PTHR13778">
    <property type="entry name" value="GLYCOSYLTRANSFERASE 8 DOMAIN-CONTAINING PROTEIN"/>
    <property type="match status" value="1"/>
</dbReference>
<dbReference type="EMBL" id="PQGD01000009">
    <property type="protein sequence ID" value="POP48611.1"/>
    <property type="molecule type" value="Genomic_DNA"/>
</dbReference>
<dbReference type="CDD" id="cd04194">
    <property type="entry name" value="GT8_A4GalT_like"/>
    <property type="match status" value="1"/>
</dbReference>
<dbReference type="Gene3D" id="3.90.550.10">
    <property type="entry name" value="Spore Coat Polysaccharide Biosynthesis Protein SpsA, Chain A"/>
    <property type="match status" value="1"/>
</dbReference>
<organism evidence="5 7">
    <name type="scientific">Superficieibacter electus</name>
    <dbReference type="NCBI Taxonomy" id="2022662"/>
    <lineage>
        <taxon>Bacteria</taxon>
        <taxon>Pseudomonadati</taxon>
        <taxon>Pseudomonadota</taxon>
        <taxon>Gammaproteobacteria</taxon>
        <taxon>Enterobacterales</taxon>
        <taxon>Enterobacteriaceae</taxon>
        <taxon>Superficieibacter</taxon>
    </lineage>
</organism>
<dbReference type="EMBL" id="PQGE01000007">
    <property type="protein sequence ID" value="POP45328.1"/>
    <property type="molecule type" value="Genomic_DNA"/>
</dbReference>
<evidence type="ECO:0000256" key="2">
    <source>
        <dbReference type="ARBA" id="ARBA00022679"/>
    </source>
</evidence>
<dbReference type="InterPro" id="IPR050748">
    <property type="entry name" value="Glycosyltrans_8_dom-fam"/>
</dbReference>
<dbReference type="InterPro" id="IPR029044">
    <property type="entry name" value="Nucleotide-diphossugar_trans"/>
</dbReference>
<keyword evidence="1" id="KW-0328">Glycosyltransferase</keyword>
<name>A0A2P5GPX0_9ENTR</name>
<keyword evidence="6" id="KW-1185">Reference proteome</keyword>
<accession>A0A2P5GPX0</accession>
<dbReference type="AlphaFoldDB" id="A0A2P5GPX0"/>
<keyword evidence="3" id="KW-0479">Metal-binding</keyword>
<evidence type="ECO:0000256" key="3">
    <source>
        <dbReference type="ARBA" id="ARBA00022723"/>
    </source>
</evidence>
<dbReference type="PANTHER" id="PTHR13778:SF47">
    <property type="entry name" value="LIPOPOLYSACCHARIDE 1,3-GALACTOSYLTRANSFERASE"/>
    <property type="match status" value="1"/>
</dbReference>
<dbReference type="Proteomes" id="UP000237073">
    <property type="component" value="Unassembled WGS sequence"/>
</dbReference>
<dbReference type="GO" id="GO:0016757">
    <property type="term" value="F:glycosyltransferase activity"/>
    <property type="evidence" value="ECO:0007669"/>
    <property type="project" value="UniProtKB-KW"/>
</dbReference>
<dbReference type="Pfam" id="PF01501">
    <property type="entry name" value="Glyco_transf_8"/>
    <property type="match status" value="1"/>
</dbReference>
<comment type="caution">
    <text evidence="5">The sequence shown here is derived from an EMBL/GenBank/DDBJ whole genome shotgun (WGS) entry which is preliminary data.</text>
</comment>
<reference evidence="6 7" key="1">
    <citation type="submission" date="2018-01" db="EMBL/GenBank/DDBJ databases">
        <title>Superficieibacter electus gen. nov., sp. nov., an extended-spectrum beta-lactamase possessing member of the Enterobacteriaceae family, isolated from intensive care unit surfaces.</title>
        <authorList>
            <person name="Potter R.F."/>
            <person name="D'Souza A.W."/>
        </authorList>
    </citation>
    <scope>NUCLEOTIDE SEQUENCE [LARGE SCALE GENOMIC DNA]</scope>
    <source>
        <strain evidence="5 7">BP-1</strain>
        <strain evidence="4 6">BP-2</strain>
    </source>
</reference>
<evidence type="ECO:0000313" key="4">
    <source>
        <dbReference type="EMBL" id="POP45328.1"/>
    </source>
</evidence>
<dbReference type="InterPro" id="IPR002495">
    <property type="entry name" value="Glyco_trans_8"/>
</dbReference>
<dbReference type="RefSeq" id="WP_103675947.1">
    <property type="nucleotide sequence ID" value="NZ_PQGD01000009.1"/>
</dbReference>
<evidence type="ECO:0000313" key="5">
    <source>
        <dbReference type="EMBL" id="POP48611.1"/>
    </source>
</evidence>
<sequence length="312" mass="36501">MESTIHVVFCSDGNYIEYLATSLASVYHNNLENDIHFHVFSYDVSEDQLAKIRAQAGNISVYKIDDADLEKYDGQSSLAHINKSTYIRLLVPRLLPEHINRFVYLDVDTLCFSSLAALQAINIDHVVCAVVTDNSAEINRKNSLRIGMNDSRYFNAGFLYINRSAWLAHEVERKTQDILRERKGQLKYLDQDALNIVLENHVVFIDKKWNLLYTLLNEEQQQNFIYHPESVPVIMHFTGGRKPWYREHQGTGQHLYLFYRNFTVWRDVPLRSFSGRMRATDYRVYARTALKKGHFLEALRYYSGYLKKKVTK</sequence>
<gene>
    <name evidence="5" type="ORF">CHU32_12995</name>
    <name evidence="4" type="ORF">CHU33_10070</name>
</gene>
<evidence type="ECO:0000313" key="7">
    <source>
        <dbReference type="Proteomes" id="UP000247005"/>
    </source>
</evidence>
<protein>
    <submittedName>
        <fullName evidence="5">Glycosyl transferase family 8</fullName>
    </submittedName>
</protein>
<dbReference type="SUPFAM" id="SSF53448">
    <property type="entry name" value="Nucleotide-diphospho-sugar transferases"/>
    <property type="match status" value="1"/>
</dbReference>
<keyword evidence="2 5" id="KW-0808">Transferase</keyword>
<evidence type="ECO:0000313" key="6">
    <source>
        <dbReference type="Proteomes" id="UP000237073"/>
    </source>
</evidence>